<proteinExistence type="predicted"/>
<reference evidence="2" key="1">
    <citation type="journal article" date="2015" name="Genome Announc.">
        <title>Draft genome sequence of Talaromyces cellulolyticus strain Y-94, a source of lignocellulosic biomass-degrading enzymes.</title>
        <authorList>
            <person name="Fujii T."/>
            <person name="Koike H."/>
            <person name="Sawayama S."/>
            <person name="Yano S."/>
            <person name="Inoue H."/>
        </authorList>
    </citation>
    <scope>NUCLEOTIDE SEQUENCE [LARGE SCALE GENOMIC DNA]</scope>
    <source>
        <strain evidence="2">Y-94</strain>
    </source>
</reference>
<accession>A0A698XNJ2</accession>
<dbReference type="EMBL" id="DF933809">
    <property type="protein sequence ID" value="GAM33919.1"/>
    <property type="molecule type" value="Genomic_DNA"/>
</dbReference>
<organism evidence="1 2">
    <name type="scientific">Talaromyces pinophilus</name>
    <name type="common">Penicillium pinophilum</name>
    <dbReference type="NCBI Taxonomy" id="128442"/>
    <lineage>
        <taxon>Eukaryota</taxon>
        <taxon>Fungi</taxon>
        <taxon>Dikarya</taxon>
        <taxon>Ascomycota</taxon>
        <taxon>Pezizomycotina</taxon>
        <taxon>Eurotiomycetes</taxon>
        <taxon>Eurotiomycetidae</taxon>
        <taxon>Eurotiales</taxon>
        <taxon>Trichocomaceae</taxon>
        <taxon>Talaromyces</taxon>
        <taxon>Talaromyces sect. Talaromyces</taxon>
    </lineage>
</organism>
<dbReference type="SUPFAM" id="SSF52374">
    <property type="entry name" value="Nucleotidylyl transferase"/>
    <property type="match status" value="1"/>
</dbReference>
<sequence>MIRHDQVVHHPLGRGSYYFKTNLVGYLSDQCNKDKIAFHIGAQPNCSPHLGNICTFTTGFALARAMNEQFQRDVKVKFVYVDSAPAPNQSVSIDGVQYQKSLKHMGTEQTPFVHVLDRLSDLSGVLYNIETQKYWHLNPAFPGVVRSVVARRETLGPHISPETGKLGIRASCPHPGCGLTDKHGVKNQYHDDGRVTFFCPHHGEHHVNLASSQDLERLEFNTPLRNLIRILICSQDADTSWIMCTGSDYAGFYQEQLTWRILEHPENAPIIFYAPLVLDWSGAKLSKSMYVKEGAYKYLHDAGRKYMIDATTFLNAERGIEALYEEVKNWVKNPYMLFRNYSIEYLDMRLMARGMRLP</sequence>
<name>A0A698XNJ2_TALPI</name>
<evidence type="ECO:0000313" key="2">
    <source>
        <dbReference type="Proteomes" id="UP000053095"/>
    </source>
</evidence>
<dbReference type="Proteomes" id="UP000053095">
    <property type="component" value="Unassembled WGS sequence"/>
</dbReference>
<protein>
    <submittedName>
        <fullName evidence="1">Uncharacterized protein</fullName>
    </submittedName>
</protein>
<evidence type="ECO:0000313" key="1">
    <source>
        <dbReference type="EMBL" id="GAM33919.1"/>
    </source>
</evidence>
<dbReference type="AlphaFoldDB" id="A0A698XNJ2"/>
<keyword evidence="2" id="KW-1185">Reference proteome</keyword>
<gene>
    <name evidence="1" type="ORF">TCE0_013r01172</name>
</gene>